<dbReference type="SUPFAM" id="SSF55031">
    <property type="entry name" value="Bacterial exopeptidase dimerisation domain"/>
    <property type="match status" value="1"/>
</dbReference>
<dbReference type="Proteomes" id="UP000748332">
    <property type="component" value="Unassembled WGS sequence"/>
</dbReference>
<dbReference type="SUPFAM" id="SSF53187">
    <property type="entry name" value="Zn-dependent exopeptidases"/>
    <property type="match status" value="1"/>
</dbReference>
<dbReference type="Pfam" id="PF01546">
    <property type="entry name" value="Peptidase_M20"/>
    <property type="match status" value="1"/>
</dbReference>
<dbReference type="GO" id="GO:0008777">
    <property type="term" value="F:acetylornithine deacetylase activity"/>
    <property type="evidence" value="ECO:0007669"/>
    <property type="project" value="TreeGrafter"/>
</dbReference>
<evidence type="ECO:0000256" key="3">
    <source>
        <dbReference type="ARBA" id="ARBA00022801"/>
    </source>
</evidence>
<evidence type="ECO:0000313" key="6">
    <source>
        <dbReference type="EMBL" id="MCA9375411.1"/>
    </source>
</evidence>
<dbReference type="GO" id="GO:0046872">
    <property type="term" value="F:metal ion binding"/>
    <property type="evidence" value="ECO:0007669"/>
    <property type="project" value="UniProtKB-KW"/>
</dbReference>
<feature type="non-terminal residue" evidence="6">
    <location>
        <position position="1"/>
    </location>
</feature>
<dbReference type="PANTHER" id="PTHR43808">
    <property type="entry name" value="ACETYLORNITHINE DEACETYLASE"/>
    <property type="match status" value="1"/>
</dbReference>
<evidence type="ECO:0000256" key="4">
    <source>
        <dbReference type="ARBA" id="ARBA00022833"/>
    </source>
</evidence>
<dbReference type="Gene3D" id="3.40.630.10">
    <property type="entry name" value="Zn peptidases"/>
    <property type="match status" value="1"/>
</dbReference>
<gene>
    <name evidence="6" type="ORF">KC622_03715</name>
</gene>
<dbReference type="InterPro" id="IPR002933">
    <property type="entry name" value="Peptidase_M20"/>
</dbReference>
<sequence length="362" mass="40564">FLIQLLSYETTAERPDQLRNAVDLVEKEVCELGLKVCRFEKNKKPSIVLTSDGSKSPDIFLSGHLDVVPGSPMQFKPLERDGKVYARGASDMKGPVSAMLFAFKELVKMSDTKNASVGLMLTTDEEVGGFNGTKYLLNDIRFKSKVAFVPDTTSLVPYEVCTDEKAVWHIKISVSGTEAHGSRPWLGVNAIEKSMDISRQIKTSFDNKWGTPSQDFNWIPSVNIGKVIGGTATNKVPEKCELYLDIRFPEGISFESVSNIVSEIASRNNALIETLVFGSSNHIDKSNYYLSRWVDAVEKNTSHDVKYFRTHGASDGRYFHELGIPCVMSKPHCSLTHMKDEWVDYDSLVEFKDIIKKWVLSV</sequence>
<keyword evidence="3" id="KW-0378">Hydrolase</keyword>
<protein>
    <submittedName>
        <fullName evidence="6">M20/M25/M40 family metallo-hydrolase</fullName>
    </submittedName>
</protein>
<name>A0A955HZW7_9BACT</name>
<keyword evidence="4" id="KW-0862">Zinc</keyword>
<evidence type="ECO:0000313" key="7">
    <source>
        <dbReference type="Proteomes" id="UP000748332"/>
    </source>
</evidence>
<dbReference type="InterPro" id="IPR011650">
    <property type="entry name" value="Peptidase_M20_dimer"/>
</dbReference>
<dbReference type="EMBL" id="JAGQLM010000169">
    <property type="protein sequence ID" value="MCA9375411.1"/>
    <property type="molecule type" value="Genomic_DNA"/>
</dbReference>
<reference evidence="6" key="2">
    <citation type="journal article" date="2021" name="Microbiome">
        <title>Successional dynamics and alternative stable states in a saline activated sludge microbial community over 9 years.</title>
        <authorList>
            <person name="Wang Y."/>
            <person name="Ye J."/>
            <person name="Ju F."/>
            <person name="Liu L."/>
            <person name="Boyd J.A."/>
            <person name="Deng Y."/>
            <person name="Parks D.H."/>
            <person name="Jiang X."/>
            <person name="Yin X."/>
            <person name="Woodcroft B.J."/>
            <person name="Tyson G.W."/>
            <person name="Hugenholtz P."/>
            <person name="Polz M.F."/>
            <person name="Zhang T."/>
        </authorList>
    </citation>
    <scope>NUCLEOTIDE SEQUENCE</scope>
    <source>
        <strain evidence="6">HKST-UBA16</strain>
    </source>
</reference>
<proteinExistence type="predicted"/>
<reference evidence="6" key="1">
    <citation type="submission" date="2020-04" db="EMBL/GenBank/DDBJ databases">
        <authorList>
            <person name="Zhang T."/>
        </authorList>
    </citation>
    <scope>NUCLEOTIDE SEQUENCE</scope>
    <source>
        <strain evidence="6">HKST-UBA16</strain>
    </source>
</reference>
<evidence type="ECO:0000259" key="5">
    <source>
        <dbReference type="Pfam" id="PF07687"/>
    </source>
</evidence>
<organism evidence="6 7">
    <name type="scientific">Candidatus Dojkabacteria bacterium</name>
    <dbReference type="NCBI Taxonomy" id="2099670"/>
    <lineage>
        <taxon>Bacteria</taxon>
        <taxon>Candidatus Dojkabacteria</taxon>
    </lineage>
</organism>
<dbReference type="PROSITE" id="PS00759">
    <property type="entry name" value="ARGE_DAPE_CPG2_2"/>
    <property type="match status" value="1"/>
</dbReference>
<accession>A0A955HZW7</accession>
<evidence type="ECO:0000256" key="1">
    <source>
        <dbReference type="ARBA" id="ARBA00001947"/>
    </source>
</evidence>
<keyword evidence="2" id="KW-0479">Metal-binding</keyword>
<dbReference type="InterPro" id="IPR001261">
    <property type="entry name" value="ArgE/DapE_CS"/>
</dbReference>
<dbReference type="Pfam" id="PF07687">
    <property type="entry name" value="M20_dimer"/>
    <property type="match status" value="1"/>
</dbReference>
<dbReference type="GO" id="GO:0006526">
    <property type="term" value="P:L-arginine biosynthetic process"/>
    <property type="evidence" value="ECO:0007669"/>
    <property type="project" value="TreeGrafter"/>
</dbReference>
<dbReference type="InterPro" id="IPR050072">
    <property type="entry name" value="Peptidase_M20A"/>
</dbReference>
<feature type="domain" description="Peptidase M20 dimerisation" evidence="5">
    <location>
        <begin position="166"/>
        <end position="267"/>
    </location>
</feature>
<comment type="caution">
    <text evidence="6">The sequence shown here is derived from an EMBL/GenBank/DDBJ whole genome shotgun (WGS) entry which is preliminary data.</text>
</comment>
<comment type="cofactor">
    <cofactor evidence="1">
        <name>Zn(2+)</name>
        <dbReference type="ChEBI" id="CHEBI:29105"/>
    </cofactor>
</comment>
<dbReference type="InterPro" id="IPR036264">
    <property type="entry name" value="Bact_exopeptidase_dim_dom"/>
</dbReference>
<dbReference type="PANTHER" id="PTHR43808:SF31">
    <property type="entry name" value="N-ACETYL-L-CITRULLINE DEACETYLASE"/>
    <property type="match status" value="1"/>
</dbReference>
<evidence type="ECO:0000256" key="2">
    <source>
        <dbReference type="ARBA" id="ARBA00022723"/>
    </source>
</evidence>
<dbReference type="Gene3D" id="3.30.70.360">
    <property type="match status" value="1"/>
</dbReference>
<dbReference type="AlphaFoldDB" id="A0A955HZW7"/>